<gene>
    <name evidence="10" type="ORF">J8A68_001176</name>
</gene>
<keyword evidence="5" id="KW-0653">Protein transport</keyword>
<dbReference type="PANTHER" id="PTHR21311:SF0">
    <property type="entry name" value="CONSERVED OLIGOMERIC GOLGI COMPLEX SUBUNIT 8"/>
    <property type="match status" value="1"/>
</dbReference>
<dbReference type="GO" id="GO:0006891">
    <property type="term" value="P:intra-Golgi vesicle-mediated transport"/>
    <property type="evidence" value="ECO:0007669"/>
    <property type="project" value="TreeGrafter"/>
</dbReference>
<evidence type="ECO:0000256" key="3">
    <source>
        <dbReference type="ARBA" id="ARBA00020983"/>
    </source>
</evidence>
<evidence type="ECO:0000256" key="2">
    <source>
        <dbReference type="ARBA" id="ARBA00006419"/>
    </source>
</evidence>
<dbReference type="RefSeq" id="XP_049265352.1">
    <property type="nucleotide sequence ID" value="XM_049404801.1"/>
</dbReference>
<dbReference type="OrthoDB" id="1661054at2759"/>
<evidence type="ECO:0000256" key="6">
    <source>
        <dbReference type="ARBA" id="ARBA00023034"/>
    </source>
</evidence>
<comment type="similarity">
    <text evidence="2">Belongs to the COG8 family.</text>
</comment>
<proteinExistence type="inferred from homology"/>
<evidence type="ECO:0000256" key="9">
    <source>
        <dbReference type="SAM" id="MobiDB-lite"/>
    </source>
</evidence>
<dbReference type="GeneID" id="73467977"/>
<keyword evidence="6" id="KW-0333">Golgi apparatus</keyword>
<dbReference type="GO" id="GO:0032258">
    <property type="term" value="P:cytoplasm to vacuole targeting by the Cvt pathway"/>
    <property type="evidence" value="ECO:0007669"/>
    <property type="project" value="TreeGrafter"/>
</dbReference>
<dbReference type="Proteomes" id="UP000694255">
    <property type="component" value="Unassembled WGS sequence"/>
</dbReference>
<evidence type="ECO:0000256" key="5">
    <source>
        <dbReference type="ARBA" id="ARBA00022927"/>
    </source>
</evidence>
<comment type="subcellular location">
    <subcellularLocation>
        <location evidence="1">Golgi apparatus membrane</location>
        <topology evidence="1">Peripheral membrane protein</topology>
    </subcellularLocation>
</comment>
<protein>
    <recommendedName>
        <fullName evidence="3">Conserved oligomeric Golgi complex subunit 8</fullName>
    </recommendedName>
    <alternativeName>
        <fullName evidence="8">Component of oligomeric Golgi complex 8</fullName>
    </alternativeName>
</protein>
<sequence>MSQILLDTLKDGLDSEYQVLLQNNPQFSKQAEQYLSELLINDDLLSTEAFMASSESQQTSNTTMTQSESTATTKRTLIEEIAELDMNQRAVNLKLSSLTDSNRDLIIDISNDLQSVHSKLNQEYQSQIDSLMKLIDNEKNSSFHSHHHHNDNYKYLVNLNNSILDKIDSVLDILELPTLCRLCILQGNYQESLEISMLIQALIIRFPKLSIFIKIHEKIEYELKLMVNGLVKLLNTNLKQNNILKIFQILNKLDLSGGSLLFNNSHNGKDTKYQKDKFLKLIYLNSRYKFIINEIESLKPLIKFNKLSYLKRFIETYREFIFNSLSIFNIIFKPTTATSEDDNENSLLINQFIRSLAGLLCRELSAYLPDIKLQNTNTDDLEAEIDLSSQIDGLILQIIYLCKSLSNFQVDFEPIILNELCYTTPTPLISESDWLRNSQKVKRHRH</sequence>
<dbReference type="GO" id="GO:0000139">
    <property type="term" value="C:Golgi membrane"/>
    <property type="evidence" value="ECO:0007669"/>
    <property type="project" value="UniProtKB-SubCell"/>
</dbReference>
<keyword evidence="4" id="KW-0813">Transport</keyword>
<evidence type="ECO:0000256" key="8">
    <source>
        <dbReference type="ARBA" id="ARBA00031347"/>
    </source>
</evidence>
<evidence type="ECO:0000256" key="1">
    <source>
        <dbReference type="ARBA" id="ARBA00004395"/>
    </source>
</evidence>
<dbReference type="InterPro" id="IPR007255">
    <property type="entry name" value="COG8"/>
</dbReference>
<name>A0A8J5UZY6_9ASCO</name>
<dbReference type="EMBL" id="JAGSYN010000051">
    <property type="protein sequence ID" value="KAG7665120.1"/>
    <property type="molecule type" value="Genomic_DNA"/>
</dbReference>
<dbReference type="Pfam" id="PF04124">
    <property type="entry name" value="Dor1"/>
    <property type="match status" value="1"/>
</dbReference>
<feature type="compositionally biased region" description="Low complexity" evidence="9">
    <location>
        <begin position="53"/>
        <end position="72"/>
    </location>
</feature>
<evidence type="ECO:0000313" key="10">
    <source>
        <dbReference type="EMBL" id="KAG7665120.1"/>
    </source>
</evidence>
<feature type="region of interest" description="Disordered" evidence="9">
    <location>
        <begin position="52"/>
        <end position="72"/>
    </location>
</feature>
<comment type="caution">
    <text evidence="10">The sequence shown here is derived from an EMBL/GenBank/DDBJ whole genome shotgun (WGS) entry which is preliminary data.</text>
</comment>
<dbReference type="GO" id="GO:0017119">
    <property type="term" value="C:Golgi transport complex"/>
    <property type="evidence" value="ECO:0007669"/>
    <property type="project" value="InterPro"/>
</dbReference>
<accession>A0A8J5UZY6</accession>
<evidence type="ECO:0000256" key="7">
    <source>
        <dbReference type="ARBA" id="ARBA00023136"/>
    </source>
</evidence>
<dbReference type="PANTHER" id="PTHR21311">
    <property type="entry name" value="CONSERVED OLIGOMERIC GOLGI COMPLEX COMPONENT 8"/>
    <property type="match status" value="1"/>
</dbReference>
<reference evidence="10 11" key="1">
    <citation type="journal article" date="2021" name="DNA Res.">
        <title>Genome analysis of Candida subhashii reveals its hybrid nature and dual mitochondrial genome conformations.</title>
        <authorList>
            <person name="Mixao V."/>
            <person name="Hegedusova E."/>
            <person name="Saus E."/>
            <person name="Pryszcz L.P."/>
            <person name="Cillingova A."/>
            <person name="Nosek J."/>
            <person name="Gabaldon T."/>
        </authorList>
    </citation>
    <scope>NUCLEOTIDE SEQUENCE [LARGE SCALE GENOMIC DNA]</scope>
    <source>
        <strain evidence="10 11">CBS 10753</strain>
    </source>
</reference>
<evidence type="ECO:0000256" key="4">
    <source>
        <dbReference type="ARBA" id="ARBA00022448"/>
    </source>
</evidence>
<dbReference type="AlphaFoldDB" id="A0A8J5UZY6"/>
<keyword evidence="11" id="KW-1185">Reference proteome</keyword>
<keyword evidence="7" id="KW-0472">Membrane</keyword>
<evidence type="ECO:0000313" key="11">
    <source>
        <dbReference type="Proteomes" id="UP000694255"/>
    </source>
</evidence>
<organism evidence="10 11">
    <name type="scientific">[Candida] subhashii</name>
    <dbReference type="NCBI Taxonomy" id="561895"/>
    <lineage>
        <taxon>Eukaryota</taxon>
        <taxon>Fungi</taxon>
        <taxon>Dikarya</taxon>
        <taxon>Ascomycota</taxon>
        <taxon>Saccharomycotina</taxon>
        <taxon>Pichiomycetes</taxon>
        <taxon>Debaryomycetaceae</taxon>
        <taxon>Spathaspora</taxon>
    </lineage>
</organism>